<evidence type="ECO:0000256" key="10">
    <source>
        <dbReference type="SAM" id="SignalP"/>
    </source>
</evidence>
<gene>
    <name evidence="11" type="ORF">Cfor_00658</name>
</gene>
<dbReference type="EC" id="2.8.2.-" evidence="9"/>
<dbReference type="EMBL" id="BLKM01008661">
    <property type="protein sequence ID" value="GFG34568.1"/>
    <property type="molecule type" value="Genomic_DNA"/>
</dbReference>
<keyword evidence="5 9" id="KW-1133">Transmembrane helix</keyword>
<protein>
    <recommendedName>
        <fullName evidence="9">Carbohydrate sulfotransferase</fullName>
        <ecNumber evidence="9">2.8.2.-</ecNumber>
    </recommendedName>
</protein>
<keyword evidence="9" id="KW-0735">Signal-anchor</keyword>
<evidence type="ECO:0000256" key="9">
    <source>
        <dbReference type="RuleBase" id="RU364020"/>
    </source>
</evidence>
<evidence type="ECO:0000313" key="11">
    <source>
        <dbReference type="EMBL" id="GFG34568.1"/>
    </source>
</evidence>
<comment type="similarity">
    <text evidence="2 9">Belongs to the sulfotransferase 2 family.</text>
</comment>
<accession>A0A6L2PV89</accession>
<dbReference type="InParanoid" id="A0A6L2PV89"/>
<keyword evidence="9" id="KW-0119">Carbohydrate metabolism</keyword>
<evidence type="ECO:0000256" key="2">
    <source>
        <dbReference type="ARBA" id="ARBA00006339"/>
    </source>
</evidence>
<dbReference type="OrthoDB" id="2019940at2759"/>
<dbReference type="InterPro" id="IPR005331">
    <property type="entry name" value="Sulfotransferase"/>
</dbReference>
<dbReference type="AlphaFoldDB" id="A0A6L2PV89"/>
<comment type="caution">
    <text evidence="11">The sequence shown here is derived from an EMBL/GenBank/DDBJ whole genome shotgun (WGS) entry which is preliminary data.</text>
</comment>
<evidence type="ECO:0000313" key="12">
    <source>
        <dbReference type="Proteomes" id="UP000502823"/>
    </source>
</evidence>
<dbReference type="Proteomes" id="UP000502823">
    <property type="component" value="Unassembled WGS sequence"/>
</dbReference>
<evidence type="ECO:0000256" key="8">
    <source>
        <dbReference type="ARBA" id="ARBA00023180"/>
    </source>
</evidence>
<dbReference type="PANTHER" id="PTHR12137">
    <property type="entry name" value="CARBOHYDRATE SULFOTRANSFERASE"/>
    <property type="match status" value="1"/>
</dbReference>
<keyword evidence="3 9" id="KW-0808">Transferase</keyword>
<dbReference type="SUPFAM" id="SSF52540">
    <property type="entry name" value="P-loop containing nucleoside triphosphate hydrolases"/>
    <property type="match status" value="1"/>
</dbReference>
<proteinExistence type="inferred from homology"/>
<keyword evidence="6 9" id="KW-0333">Golgi apparatus</keyword>
<dbReference type="Pfam" id="PF03567">
    <property type="entry name" value="Sulfotransfer_2"/>
    <property type="match status" value="1"/>
</dbReference>
<dbReference type="GO" id="GO:0000139">
    <property type="term" value="C:Golgi membrane"/>
    <property type="evidence" value="ECO:0007669"/>
    <property type="project" value="UniProtKB-SubCell"/>
</dbReference>
<keyword evidence="4 9" id="KW-0812">Transmembrane</keyword>
<evidence type="ECO:0000256" key="1">
    <source>
        <dbReference type="ARBA" id="ARBA00004323"/>
    </source>
</evidence>
<organism evidence="11 12">
    <name type="scientific">Coptotermes formosanus</name>
    <name type="common">Formosan subterranean termite</name>
    <dbReference type="NCBI Taxonomy" id="36987"/>
    <lineage>
        <taxon>Eukaryota</taxon>
        <taxon>Metazoa</taxon>
        <taxon>Ecdysozoa</taxon>
        <taxon>Arthropoda</taxon>
        <taxon>Hexapoda</taxon>
        <taxon>Insecta</taxon>
        <taxon>Pterygota</taxon>
        <taxon>Neoptera</taxon>
        <taxon>Polyneoptera</taxon>
        <taxon>Dictyoptera</taxon>
        <taxon>Blattodea</taxon>
        <taxon>Blattoidea</taxon>
        <taxon>Termitoidae</taxon>
        <taxon>Rhinotermitidae</taxon>
        <taxon>Coptotermes</taxon>
    </lineage>
</organism>
<feature type="chain" id="PRO_5027002304" description="Carbohydrate sulfotransferase" evidence="10">
    <location>
        <begin position="21"/>
        <end position="444"/>
    </location>
</feature>
<feature type="signal peptide" evidence="10">
    <location>
        <begin position="1"/>
        <end position="20"/>
    </location>
</feature>
<feature type="transmembrane region" description="Helical" evidence="9">
    <location>
        <begin position="84"/>
        <end position="101"/>
    </location>
</feature>
<dbReference type="GO" id="GO:0016051">
    <property type="term" value="P:carbohydrate biosynthetic process"/>
    <property type="evidence" value="ECO:0007669"/>
    <property type="project" value="InterPro"/>
</dbReference>
<keyword evidence="12" id="KW-1185">Reference proteome</keyword>
<dbReference type="PANTHER" id="PTHR12137:SF63">
    <property type="entry name" value="CARBOHYDRATE SULFOTRANSFERASE"/>
    <property type="match status" value="1"/>
</dbReference>
<keyword evidence="8 9" id="KW-0325">Glycoprotein</keyword>
<dbReference type="InterPro" id="IPR027417">
    <property type="entry name" value="P-loop_NTPase"/>
</dbReference>
<sequence length="444" mass="51381">MVERLTGMFVMVTTVSCTISASMVTSGPVIPPEAVVSAAQPSAGNSVTAAGSRQAKRGRIRHTYAHYICPAVSKMRRRLFRVHGSYLLGVGTLVIIVFYLTSTSRVSRDNVIVKNEIYEKVNDRTESVPDLNGYIREAEMENSQRLQRVQQVCHRYNLGLYKHSAEPPKFKQPPTPQYSVFYIDKEHKLTWCPIYKAASTTWMYNLCLLAGYSEEYMAGNHKQINQLARDAFPELDRTEAEQAFLNTLKLLVVRHPFERLLSAYRDKLENARIGAEHGTAHFYAKYGSRIVAKYRPGGNKTRTQSVLKPGQFLWDPELPKPAGFEPTFKEFVRYLIDLDVVYSDDHWIPFYLFCTPCLINYDIIVKVETMLRDQVYVIQAAGLQGLIRPRWRHKTYSEEREETSKRYFSQLTKQEVKRLYEKYQLDFELFDYKVDDYLKYASGE</sequence>
<dbReference type="InterPro" id="IPR018011">
    <property type="entry name" value="Carb_sulfotrans_8-10"/>
</dbReference>
<keyword evidence="10" id="KW-0732">Signal</keyword>
<evidence type="ECO:0000256" key="7">
    <source>
        <dbReference type="ARBA" id="ARBA00023136"/>
    </source>
</evidence>
<evidence type="ECO:0000256" key="5">
    <source>
        <dbReference type="ARBA" id="ARBA00022989"/>
    </source>
</evidence>
<dbReference type="GO" id="GO:0008146">
    <property type="term" value="F:sulfotransferase activity"/>
    <property type="evidence" value="ECO:0007669"/>
    <property type="project" value="InterPro"/>
</dbReference>
<dbReference type="PROSITE" id="PS51257">
    <property type="entry name" value="PROKAR_LIPOPROTEIN"/>
    <property type="match status" value="1"/>
</dbReference>
<reference evidence="12" key="1">
    <citation type="submission" date="2020-01" db="EMBL/GenBank/DDBJ databases">
        <title>Draft genome sequence of the Termite Coptotermes fromosanus.</title>
        <authorList>
            <person name="Itakura S."/>
            <person name="Yosikawa Y."/>
            <person name="Umezawa K."/>
        </authorList>
    </citation>
    <scope>NUCLEOTIDE SEQUENCE [LARGE SCALE GENOMIC DNA]</scope>
</reference>
<evidence type="ECO:0000256" key="4">
    <source>
        <dbReference type="ARBA" id="ARBA00022692"/>
    </source>
</evidence>
<comment type="subcellular location">
    <subcellularLocation>
        <location evidence="1 9">Golgi apparatus membrane</location>
        <topology evidence="1 9">Single-pass type II membrane protein</topology>
    </subcellularLocation>
</comment>
<evidence type="ECO:0000256" key="3">
    <source>
        <dbReference type="ARBA" id="ARBA00022679"/>
    </source>
</evidence>
<name>A0A6L2PV89_COPFO</name>
<evidence type="ECO:0000256" key="6">
    <source>
        <dbReference type="ARBA" id="ARBA00023034"/>
    </source>
</evidence>
<keyword evidence="7 9" id="KW-0472">Membrane</keyword>